<reference evidence="7 8" key="1">
    <citation type="journal article" date="2020" name="IScience">
        <title>Genome Sequencing of the Endangered Kingdonia uniflora (Circaeasteraceae, Ranunculales) Reveals Potential Mechanisms of Evolutionary Specialization.</title>
        <authorList>
            <person name="Sun Y."/>
            <person name="Deng T."/>
            <person name="Zhang A."/>
            <person name="Moore M.J."/>
            <person name="Landis J.B."/>
            <person name="Lin N."/>
            <person name="Zhang H."/>
            <person name="Zhang X."/>
            <person name="Huang J."/>
            <person name="Zhang X."/>
            <person name="Sun H."/>
            <person name="Wang H."/>
        </authorList>
    </citation>
    <scope>NUCLEOTIDE SEQUENCE [LARGE SCALE GENOMIC DNA]</scope>
    <source>
        <strain evidence="7">TB1705</strain>
        <tissue evidence="7">Leaf</tissue>
    </source>
</reference>
<evidence type="ECO:0000256" key="2">
    <source>
        <dbReference type="ARBA" id="ARBA00022723"/>
    </source>
</evidence>
<keyword evidence="2" id="KW-0479">Metal-binding</keyword>
<dbReference type="Gene3D" id="1.10.720.60">
    <property type="match status" value="1"/>
</dbReference>
<dbReference type="EMBL" id="JACGCM010000698">
    <property type="protein sequence ID" value="KAF6168271.1"/>
    <property type="molecule type" value="Genomic_DNA"/>
</dbReference>
<dbReference type="OrthoDB" id="191080at2759"/>
<dbReference type="InterPro" id="IPR016197">
    <property type="entry name" value="Chromo-like_dom_sf"/>
</dbReference>
<keyword evidence="5" id="KW-0486">Methionine biosynthesis</keyword>
<dbReference type="PANTHER" id="PTHR20371">
    <property type="entry name" value="ENOLASE-PHOSPHATASE E1"/>
    <property type="match status" value="1"/>
</dbReference>
<keyword evidence="1" id="KW-0028">Amino-acid biosynthesis</keyword>
<evidence type="ECO:0000256" key="1">
    <source>
        <dbReference type="ARBA" id="ARBA00022605"/>
    </source>
</evidence>
<name>A0A7J7NM11_9MAGN</name>
<gene>
    <name evidence="7" type="ORF">GIB67_014506</name>
</gene>
<organism evidence="7 8">
    <name type="scientific">Kingdonia uniflora</name>
    <dbReference type="NCBI Taxonomy" id="39325"/>
    <lineage>
        <taxon>Eukaryota</taxon>
        <taxon>Viridiplantae</taxon>
        <taxon>Streptophyta</taxon>
        <taxon>Embryophyta</taxon>
        <taxon>Tracheophyta</taxon>
        <taxon>Spermatophyta</taxon>
        <taxon>Magnoliopsida</taxon>
        <taxon>Ranunculales</taxon>
        <taxon>Circaeasteraceae</taxon>
        <taxon>Kingdonia</taxon>
    </lineage>
</organism>
<comment type="caution">
    <text evidence="7">The sequence shown here is derived from an EMBL/GenBank/DDBJ whole genome shotgun (WGS) entry which is preliminary data.</text>
</comment>
<protein>
    <recommendedName>
        <fullName evidence="6">Chromo domain-containing protein</fullName>
    </recommendedName>
</protein>
<dbReference type="Proteomes" id="UP000541444">
    <property type="component" value="Unassembled WGS sequence"/>
</dbReference>
<dbReference type="GO" id="GO:0043874">
    <property type="term" value="F:acireductone synthase activity"/>
    <property type="evidence" value="ECO:0007669"/>
    <property type="project" value="TreeGrafter"/>
</dbReference>
<dbReference type="SUPFAM" id="SSF56784">
    <property type="entry name" value="HAD-like"/>
    <property type="match status" value="2"/>
</dbReference>
<evidence type="ECO:0000256" key="3">
    <source>
        <dbReference type="ARBA" id="ARBA00022801"/>
    </source>
</evidence>
<dbReference type="GO" id="GO:0019509">
    <property type="term" value="P:L-methionine salvage from methylthioadenosine"/>
    <property type="evidence" value="ECO:0007669"/>
    <property type="project" value="TreeGrafter"/>
</dbReference>
<dbReference type="AlphaFoldDB" id="A0A7J7NM11"/>
<dbReference type="PANTHER" id="PTHR20371:SF1">
    <property type="entry name" value="ENOLASE-PHOSPHATASE E1"/>
    <property type="match status" value="1"/>
</dbReference>
<dbReference type="Gene3D" id="2.40.50.40">
    <property type="match status" value="1"/>
</dbReference>
<evidence type="ECO:0000313" key="7">
    <source>
        <dbReference type="EMBL" id="KAF6168271.1"/>
    </source>
</evidence>
<evidence type="ECO:0000259" key="6">
    <source>
        <dbReference type="PROSITE" id="PS50013"/>
    </source>
</evidence>
<keyword evidence="8" id="KW-1185">Reference proteome</keyword>
<sequence length="573" mass="65134">MFYQYYFNALTKLHQLGLGWSTSSQGGAYDFKGIWGGYRNVKRVVKAAFLNENRTVEPIRRCILLDIEGTTIPISFVTNVLFPYARDNVRKHLSVTYGTEETKDDIKLLRAQVEDDLKHGTDGAVPIPPNDAGKEEVIASLVVNVEAMIKSDRKYTALKQLQGHIWRTGFLNSELEGVMFEDVPEALEKWHASTIKRDDSNPGTNEYWKKHAFFRTRVEAQGKGLETVVDGGSTYNLISESVVDKLRLNLLVPISDSVAEFTESIRAIHEEVWRHLEDVYAGVKERVEKGRRTGLASKLHLRKSGPYHIIRCIGDNASELDNIPGTRSKVVYVKILTQFYGDIPSHQVTPTPDVELTDKIDEILDNRLDAAGHVEFLICWVDRSEEDDSWILGESFARIDPTFYDDYIRQQNLWSNLLRRGELIDHASLVVYPRGHVYIYSSGSRETQRHIFGHSNYGDLRKYLCGFFDTTVGNKRDRHSYFEITQSVGVDMPSQVLFLTDVYEEAMAAKAAGCVWFMENGGNGEFVFHEIHFPPFGSRWKTKGLEVIISIRPGNAPLPGNHGFRTVQSFLEI</sequence>
<dbReference type="FunFam" id="1.10.720.60:FF:000001">
    <property type="entry name" value="Probable bifunctional methylthioribulose-1-phosphate dehydratase/enolase-phosphatase E1"/>
    <property type="match status" value="1"/>
</dbReference>
<dbReference type="PROSITE" id="PS50013">
    <property type="entry name" value="CHROMO_2"/>
    <property type="match status" value="1"/>
</dbReference>
<dbReference type="InterPro" id="IPR000953">
    <property type="entry name" value="Chromo/chromo_shadow_dom"/>
</dbReference>
<proteinExistence type="predicted"/>
<dbReference type="SUPFAM" id="SSF54160">
    <property type="entry name" value="Chromo domain-like"/>
    <property type="match status" value="1"/>
</dbReference>
<dbReference type="Gene3D" id="3.40.50.1000">
    <property type="entry name" value="HAD superfamily/HAD-like"/>
    <property type="match status" value="1"/>
</dbReference>
<dbReference type="GO" id="GO:0046872">
    <property type="term" value="F:metal ion binding"/>
    <property type="evidence" value="ECO:0007669"/>
    <property type="project" value="UniProtKB-KW"/>
</dbReference>
<keyword evidence="3" id="KW-0378">Hydrolase</keyword>
<feature type="domain" description="Chromo" evidence="6">
    <location>
        <begin position="358"/>
        <end position="419"/>
    </location>
</feature>
<accession>A0A7J7NM11</accession>
<dbReference type="InterPro" id="IPR036412">
    <property type="entry name" value="HAD-like_sf"/>
</dbReference>
<keyword evidence="4" id="KW-0460">Magnesium</keyword>
<evidence type="ECO:0000256" key="4">
    <source>
        <dbReference type="ARBA" id="ARBA00022842"/>
    </source>
</evidence>
<dbReference type="InterPro" id="IPR023214">
    <property type="entry name" value="HAD_sf"/>
</dbReference>
<evidence type="ECO:0000313" key="8">
    <source>
        <dbReference type="Proteomes" id="UP000541444"/>
    </source>
</evidence>
<evidence type="ECO:0000256" key="5">
    <source>
        <dbReference type="ARBA" id="ARBA00023167"/>
    </source>
</evidence>